<reference evidence="3 4" key="1">
    <citation type="submission" date="2018-04" db="EMBL/GenBank/DDBJ databases">
        <title>Genomic Encyclopedia of Archaeal and Bacterial Type Strains, Phase II (KMG-II): from individual species to whole genera.</title>
        <authorList>
            <person name="Goeker M."/>
        </authorList>
    </citation>
    <scope>NUCLEOTIDE SEQUENCE [LARGE SCALE GENOMIC DNA]</scope>
    <source>
        <strain evidence="3 4">DSM 28823</strain>
    </source>
</reference>
<dbReference type="SMART" id="SM00089">
    <property type="entry name" value="PKD"/>
    <property type="match status" value="1"/>
</dbReference>
<dbReference type="InterPro" id="IPR022409">
    <property type="entry name" value="PKD/Chitinase_dom"/>
</dbReference>
<dbReference type="Gene3D" id="2.40.10.480">
    <property type="match status" value="1"/>
</dbReference>
<evidence type="ECO:0000259" key="2">
    <source>
        <dbReference type="PROSITE" id="PS50093"/>
    </source>
</evidence>
<dbReference type="PROSITE" id="PS51257">
    <property type="entry name" value="PROKAR_LIPOPROTEIN"/>
    <property type="match status" value="1"/>
</dbReference>
<comment type="caution">
    <text evidence="3">The sequence shown here is derived from an EMBL/GenBank/DDBJ whole genome shotgun (WGS) entry which is preliminary data.</text>
</comment>
<dbReference type="Gene3D" id="2.60.40.10">
    <property type="entry name" value="Immunoglobulins"/>
    <property type="match status" value="1"/>
</dbReference>
<dbReference type="Gene3D" id="2.130.10.10">
    <property type="entry name" value="YVTN repeat-like/Quinoprotein amine dehydrogenase"/>
    <property type="match status" value="1"/>
</dbReference>
<dbReference type="OrthoDB" id="1116290at2"/>
<dbReference type="SUPFAM" id="SSF49299">
    <property type="entry name" value="PKD domain"/>
    <property type="match status" value="1"/>
</dbReference>
<dbReference type="Pfam" id="PF18911">
    <property type="entry name" value="PKD_4"/>
    <property type="match status" value="1"/>
</dbReference>
<gene>
    <name evidence="3" type="ORF">C8N47_11676</name>
</gene>
<feature type="domain" description="PKD" evidence="2">
    <location>
        <begin position="56"/>
        <end position="120"/>
    </location>
</feature>
<dbReference type="InterPro" id="IPR000601">
    <property type="entry name" value="PKD_dom"/>
</dbReference>
<sequence>MKKINFLIISLSLLFAVSCSETTELYNTASSANFTVAEDYYELGQSVEFADFSVPSGDNSIVSWLWEFGDLAGSTSTEQNPSFAYSEGGSFTVKLTVTDNNGLKASATKDVVIIDPSKAIRVMWQKPLLGAIQNTVSPALSLDGNTVYMYADQSVSNAYDVALKAYDTENGNLKWAFNVNDALAALNTGGGVRIVYASPSVGSNGDIYIAVRDLRNSGAARKSYLFAIKSDGTLRWNYAFNIDANINYVTPAIDSEGRIYIGHLTNSPFQIAVLNPNDGTVESTISLPVGVRSGISLSQNGHIYFCSTGANGVYSYDLSGVEIFTYNSDLATTGGAISIDSEGNLYTVAALTGGGGIMSVSANGNENWVYQTSGVIQWGGVSLGADGTIYANGGKAVEDVVAAGIVALNPDGTLKWHYTTSEDVNNCVPLIDNRGYIHAITDDGTYFILKSDGTLFASEKLGVKSYASPVMDSSGNLYIGVETEAGVSEMFCIASGAKSFANSDWPMKGQNPQRTDLQK</sequence>
<dbReference type="EMBL" id="QAAD01000016">
    <property type="protein sequence ID" value="PTN07551.1"/>
    <property type="molecule type" value="Genomic_DNA"/>
</dbReference>
<accession>A0A2T5BZ62</accession>
<dbReference type="InterPro" id="IPR013783">
    <property type="entry name" value="Ig-like_fold"/>
</dbReference>
<organism evidence="3 4">
    <name type="scientific">Mangrovibacterium marinum</name>
    <dbReference type="NCBI Taxonomy" id="1639118"/>
    <lineage>
        <taxon>Bacteria</taxon>
        <taxon>Pseudomonadati</taxon>
        <taxon>Bacteroidota</taxon>
        <taxon>Bacteroidia</taxon>
        <taxon>Marinilabiliales</taxon>
        <taxon>Prolixibacteraceae</taxon>
        <taxon>Mangrovibacterium</taxon>
    </lineage>
</organism>
<dbReference type="Proteomes" id="UP000243525">
    <property type="component" value="Unassembled WGS sequence"/>
</dbReference>
<evidence type="ECO:0000313" key="4">
    <source>
        <dbReference type="Proteomes" id="UP000243525"/>
    </source>
</evidence>
<dbReference type="PANTHER" id="PTHR34512:SF30">
    <property type="entry name" value="OUTER MEMBRANE PROTEIN ASSEMBLY FACTOR BAMB"/>
    <property type="match status" value="1"/>
</dbReference>
<dbReference type="RefSeq" id="WP_107823244.1">
    <property type="nucleotide sequence ID" value="NZ_OY782574.1"/>
</dbReference>
<dbReference type="InterPro" id="IPR035986">
    <property type="entry name" value="PKD_dom_sf"/>
</dbReference>
<keyword evidence="1" id="KW-0732">Signal</keyword>
<dbReference type="InterPro" id="IPR018391">
    <property type="entry name" value="PQQ_b-propeller_rpt"/>
</dbReference>
<evidence type="ECO:0000256" key="1">
    <source>
        <dbReference type="SAM" id="SignalP"/>
    </source>
</evidence>
<feature type="chain" id="PRO_5015705860" evidence="1">
    <location>
        <begin position="22"/>
        <end position="519"/>
    </location>
</feature>
<proteinExistence type="predicted"/>
<name>A0A2T5BZ62_9BACT</name>
<evidence type="ECO:0000313" key="3">
    <source>
        <dbReference type="EMBL" id="PTN07551.1"/>
    </source>
</evidence>
<keyword evidence="4" id="KW-1185">Reference proteome</keyword>
<dbReference type="InterPro" id="IPR015943">
    <property type="entry name" value="WD40/YVTN_repeat-like_dom_sf"/>
</dbReference>
<dbReference type="PROSITE" id="PS50093">
    <property type="entry name" value="PKD"/>
    <property type="match status" value="1"/>
</dbReference>
<feature type="signal peptide" evidence="1">
    <location>
        <begin position="1"/>
        <end position="21"/>
    </location>
</feature>
<dbReference type="AlphaFoldDB" id="A0A2T5BZ62"/>
<dbReference type="PANTHER" id="PTHR34512">
    <property type="entry name" value="CELL SURFACE PROTEIN"/>
    <property type="match status" value="1"/>
</dbReference>
<protein>
    <submittedName>
        <fullName evidence="3">Outer membrane protein assembly factor BamB</fullName>
    </submittedName>
</protein>
<dbReference type="SMART" id="SM00564">
    <property type="entry name" value="PQQ"/>
    <property type="match status" value="6"/>
</dbReference>
<dbReference type="SUPFAM" id="SSF101898">
    <property type="entry name" value="NHL repeat"/>
    <property type="match status" value="1"/>
</dbReference>
<dbReference type="CDD" id="cd00146">
    <property type="entry name" value="PKD"/>
    <property type="match status" value="1"/>
</dbReference>